<evidence type="ECO:0008006" key="9">
    <source>
        <dbReference type="Google" id="ProtNLM"/>
    </source>
</evidence>
<keyword evidence="5" id="KW-0503">Monooxygenase</keyword>
<reference evidence="7 8" key="1">
    <citation type="submission" date="2024-04" db="EMBL/GenBank/DDBJ databases">
        <authorList>
            <person name="Fracassetti M."/>
        </authorList>
    </citation>
    <scope>NUCLEOTIDE SEQUENCE [LARGE SCALE GENOMIC DNA]</scope>
</reference>
<dbReference type="PRINTS" id="PR00385">
    <property type="entry name" value="P450"/>
</dbReference>
<evidence type="ECO:0000313" key="8">
    <source>
        <dbReference type="Proteomes" id="UP001497516"/>
    </source>
</evidence>
<dbReference type="PANTHER" id="PTHR47955:SF15">
    <property type="entry name" value="CYTOCHROME P450 71A2-LIKE"/>
    <property type="match status" value="1"/>
</dbReference>
<keyword evidence="4 5" id="KW-0349">Heme</keyword>
<protein>
    <recommendedName>
        <fullName evidence="9">Cytochrome P450</fullName>
    </recommendedName>
</protein>
<dbReference type="EMBL" id="OZ034818">
    <property type="protein sequence ID" value="CAL1390569.1"/>
    <property type="molecule type" value="Genomic_DNA"/>
</dbReference>
<dbReference type="SUPFAM" id="SSF48264">
    <property type="entry name" value="Cytochrome P450"/>
    <property type="match status" value="1"/>
</dbReference>
<dbReference type="GO" id="GO:0004497">
    <property type="term" value="F:monooxygenase activity"/>
    <property type="evidence" value="ECO:0007669"/>
    <property type="project" value="UniProtKB-KW"/>
</dbReference>
<gene>
    <name evidence="7" type="ORF">LTRI10_LOCUS31345</name>
</gene>
<dbReference type="InterPro" id="IPR017972">
    <property type="entry name" value="Cyt_P450_CS"/>
</dbReference>
<evidence type="ECO:0000256" key="3">
    <source>
        <dbReference type="ARBA" id="ARBA00023004"/>
    </source>
</evidence>
<dbReference type="GO" id="GO:0016705">
    <property type="term" value="F:oxidoreductase activity, acting on paired donors, with incorporation or reduction of molecular oxygen"/>
    <property type="evidence" value="ECO:0007669"/>
    <property type="project" value="InterPro"/>
</dbReference>
<dbReference type="PANTHER" id="PTHR47955">
    <property type="entry name" value="CYTOCHROME P450 FAMILY 71 PROTEIN"/>
    <property type="match status" value="1"/>
</dbReference>
<keyword evidence="5" id="KW-0560">Oxidoreductase</keyword>
<dbReference type="InterPro" id="IPR036396">
    <property type="entry name" value="Cyt_P450_sf"/>
</dbReference>
<feature type="binding site" description="axial binding residue" evidence="4">
    <location>
        <position position="468"/>
    </location>
    <ligand>
        <name>heme</name>
        <dbReference type="ChEBI" id="CHEBI:30413"/>
    </ligand>
    <ligandPart>
        <name>Fe</name>
        <dbReference type="ChEBI" id="CHEBI:18248"/>
    </ligandPart>
</feature>
<dbReference type="CDD" id="cd11072">
    <property type="entry name" value="CYP71-like"/>
    <property type="match status" value="1"/>
</dbReference>
<dbReference type="Pfam" id="PF00067">
    <property type="entry name" value="p450"/>
    <property type="match status" value="1"/>
</dbReference>
<evidence type="ECO:0000256" key="5">
    <source>
        <dbReference type="RuleBase" id="RU000461"/>
    </source>
</evidence>
<comment type="cofactor">
    <cofactor evidence="4">
        <name>heme</name>
        <dbReference type="ChEBI" id="CHEBI:30413"/>
    </cofactor>
</comment>
<evidence type="ECO:0000256" key="6">
    <source>
        <dbReference type="SAM" id="Phobius"/>
    </source>
</evidence>
<dbReference type="InterPro" id="IPR001128">
    <property type="entry name" value="Cyt_P450"/>
</dbReference>
<keyword evidence="8" id="KW-1185">Reference proteome</keyword>
<accession>A0AAV2EXM5</accession>
<name>A0AAV2EXM5_9ROSI</name>
<dbReference type="GO" id="GO:0005506">
    <property type="term" value="F:iron ion binding"/>
    <property type="evidence" value="ECO:0007669"/>
    <property type="project" value="InterPro"/>
</dbReference>
<dbReference type="PROSITE" id="PS00086">
    <property type="entry name" value="CYTOCHROME_P450"/>
    <property type="match status" value="1"/>
</dbReference>
<comment type="similarity">
    <text evidence="1 5">Belongs to the cytochrome P450 family.</text>
</comment>
<dbReference type="FunFam" id="1.10.630.10:FF:000011">
    <property type="entry name" value="Cytochrome P450 83B1"/>
    <property type="match status" value="1"/>
</dbReference>
<dbReference type="PRINTS" id="PR00463">
    <property type="entry name" value="EP450I"/>
</dbReference>
<dbReference type="InterPro" id="IPR002401">
    <property type="entry name" value="Cyt_P450_E_grp-I"/>
</dbReference>
<proteinExistence type="inferred from homology"/>
<organism evidence="7 8">
    <name type="scientific">Linum trigynum</name>
    <dbReference type="NCBI Taxonomy" id="586398"/>
    <lineage>
        <taxon>Eukaryota</taxon>
        <taxon>Viridiplantae</taxon>
        <taxon>Streptophyta</taxon>
        <taxon>Embryophyta</taxon>
        <taxon>Tracheophyta</taxon>
        <taxon>Spermatophyta</taxon>
        <taxon>Magnoliopsida</taxon>
        <taxon>eudicotyledons</taxon>
        <taxon>Gunneridae</taxon>
        <taxon>Pentapetalae</taxon>
        <taxon>rosids</taxon>
        <taxon>fabids</taxon>
        <taxon>Malpighiales</taxon>
        <taxon>Linaceae</taxon>
        <taxon>Linum</taxon>
    </lineage>
</organism>
<evidence type="ECO:0000256" key="2">
    <source>
        <dbReference type="ARBA" id="ARBA00022723"/>
    </source>
</evidence>
<feature type="transmembrane region" description="Helical" evidence="6">
    <location>
        <begin position="20"/>
        <end position="37"/>
    </location>
</feature>
<keyword evidence="3 4" id="KW-0408">Iron</keyword>
<keyword evidence="6" id="KW-1133">Transmembrane helix</keyword>
<sequence>MQNLSANQYPNFPNSKMLQFIIYGFLLLCFSIHLIKLSRRRNPTTEHTKKLLPPSPPTLPVLGNLHQLGLYAHRSLQLLARRHGPLMHLQFGQVPVLVASSAAAAREIMKTNDLIFSGRVASPVAAKLLYDYEDIASAPYGEGWRQRRSICVLHLLSNRRVQSFGRVREEETVTLMKKMKEQRVVNLSESFAALTNDVVSRAALGRKYSEQGSHGGKKKNFNELLLEFMELLGSFNVGDFIPWLGWINIFTGFNSRVGIISKEFDDFLEGVVDEHASKLENRAGRETEEEEAEDLVDILLKLQRDNVLGFPLTRKNVKAIVLNMFAAGTDTSYTVLEWAMTELLRNPRVMERLQVEVRRVGQGRAEIKQSDLDEMVYLKAVIKETLRMYPPIPLLVPRKSSQSVEIEGYHVPAGTMTMVNAWAIGRDPGIWEHPEEFKPERFLNDGCKVDFRGQDFELIPFGAGRRGCPGISFAMATNELVLANVVYGFDWSLPEGMRVEELDMSECPGLTIHKKVKLVAVCTPR</sequence>
<evidence type="ECO:0000256" key="1">
    <source>
        <dbReference type="ARBA" id="ARBA00010617"/>
    </source>
</evidence>
<dbReference type="AlphaFoldDB" id="A0AAV2EXM5"/>
<dbReference type="GO" id="GO:0020037">
    <property type="term" value="F:heme binding"/>
    <property type="evidence" value="ECO:0007669"/>
    <property type="project" value="InterPro"/>
</dbReference>
<dbReference type="Gene3D" id="1.10.630.10">
    <property type="entry name" value="Cytochrome P450"/>
    <property type="match status" value="1"/>
</dbReference>
<keyword evidence="6" id="KW-0812">Transmembrane</keyword>
<evidence type="ECO:0000256" key="4">
    <source>
        <dbReference type="PIRSR" id="PIRSR602401-1"/>
    </source>
</evidence>
<dbReference type="Proteomes" id="UP001497516">
    <property type="component" value="Chromosome 5"/>
</dbReference>
<evidence type="ECO:0000313" key="7">
    <source>
        <dbReference type="EMBL" id="CAL1390569.1"/>
    </source>
</evidence>
<keyword evidence="6" id="KW-0472">Membrane</keyword>
<keyword evidence="2 4" id="KW-0479">Metal-binding</keyword>